<sequence>MPAIFIISLAIVVAVILGLQLLPGVPRRRAAARVSGVGIVVSLAGVAGLGLHCAAMFNRPLLEAIPGAEIVVRQISELSMVSILWYVVPSLLLLIGLRRQRPAVMAVLAVLLVVVGVTMFDDGPLALHLASIFAFVVVLSAVLALFLLPPWDRGRASRV</sequence>
<feature type="transmembrane region" description="Helical" evidence="1">
    <location>
        <begin position="103"/>
        <end position="120"/>
    </location>
</feature>
<feature type="transmembrane region" description="Helical" evidence="1">
    <location>
        <begin position="37"/>
        <end position="58"/>
    </location>
</feature>
<evidence type="ECO:0000313" key="3">
    <source>
        <dbReference type="Proteomes" id="UP000298412"/>
    </source>
</evidence>
<dbReference type="Proteomes" id="UP000298412">
    <property type="component" value="Unassembled WGS sequence"/>
</dbReference>
<gene>
    <name evidence="2" type="ORF">E3O19_03795</name>
</gene>
<protein>
    <submittedName>
        <fullName evidence="2">Uncharacterized protein</fullName>
    </submittedName>
</protein>
<feature type="transmembrane region" description="Helical" evidence="1">
    <location>
        <begin position="6"/>
        <end position="25"/>
    </location>
</feature>
<name>A0A4R8WVS6_9MICO</name>
<keyword evidence="1" id="KW-0472">Membrane</keyword>
<dbReference type="EMBL" id="SOFP01000016">
    <property type="protein sequence ID" value="TFC18930.1"/>
    <property type="molecule type" value="Genomic_DNA"/>
</dbReference>
<keyword evidence="3" id="KW-1185">Reference proteome</keyword>
<keyword evidence="1" id="KW-1133">Transmembrane helix</keyword>
<evidence type="ECO:0000313" key="2">
    <source>
        <dbReference type="EMBL" id="TFC18930.1"/>
    </source>
</evidence>
<dbReference type="RefSeq" id="WP_134565388.1">
    <property type="nucleotide sequence ID" value="NZ_SOFP01000016.1"/>
</dbReference>
<dbReference type="AlphaFoldDB" id="A0A4R8WVS6"/>
<comment type="caution">
    <text evidence="2">The sequence shown here is derived from an EMBL/GenBank/DDBJ whole genome shotgun (WGS) entry which is preliminary data.</text>
</comment>
<organism evidence="2 3">
    <name type="scientific">Cryobacterium algoritolerans</name>
    <dbReference type="NCBI Taxonomy" id="1259184"/>
    <lineage>
        <taxon>Bacteria</taxon>
        <taxon>Bacillati</taxon>
        <taxon>Actinomycetota</taxon>
        <taxon>Actinomycetes</taxon>
        <taxon>Micrococcales</taxon>
        <taxon>Microbacteriaceae</taxon>
        <taxon>Cryobacterium</taxon>
    </lineage>
</organism>
<feature type="transmembrane region" description="Helical" evidence="1">
    <location>
        <begin position="78"/>
        <end position="96"/>
    </location>
</feature>
<feature type="transmembrane region" description="Helical" evidence="1">
    <location>
        <begin position="126"/>
        <end position="148"/>
    </location>
</feature>
<evidence type="ECO:0000256" key="1">
    <source>
        <dbReference type="SAM" id="Phobius"/>
    </source>
</evidence>
<keyword evidence="1" id="KW-0812">Transmembrane</keyword>
<reference evidence="2 3" key="1">
    <citation type="submission" date="2019-03" db="EMBL/GenBank/DDBJ databases">
        <title>Genomics of glacier-inhabiting Cryobacterium strains.</title>
        <authorList>
            <person name="Liu Q."/>
            <person name="Xin Y.-H."/>
        </authorList>
    </citation>
    <scope>NUCLEOTIDE SEQUENCE [LARGE SCALE GENOMIC DNA]</scope>
    <source>
        <strain evidence="2 3">MDT1-3</strain>
    </source>
</reference>
<dbReference type="OrthoDB" id="4946179at2"/>
<accession>A0A4R8WVS6</accession>
<proteinExistence type="predicted"/>